<dbReference type="Proteomes" id="UP001446871">
    <property type="component" value="Unassembled WGS sequence"/>
</dbReference>
<reference evidence="1 2" key="1">
    <citation type="submission" date="2023-01" db="EMBL/GenBank/DDBJ databases">
        <title>Analysis of 21 Apiospora genomes using comparative genomics revels a genus with tremendous synthesis potential of carbohydrate active enzymes and secondary metabolites.</title>
        <authorList>
            <person name="Sorensen T."/>
        </authorList>
    </citation>
    <scope>NUCLEOTIDE SEQUENCE [LARGE SCALE GENOMIC DNA]</scope>
    <source>
        <strain evidence="1 2">CBS 83171</strain>
    </source>
</reference>
<proteinExistence type="predicted"/>
<accession>A0ABR1W0J6</accession>
<evidence type="ECO:0000313" key="1">
    <source>
        <dbReference type="EMBL" id="KAK8077007.1"/>
    </source>
</evidence>
<protein>
    <submittedName>
        <fullName evidence="1">Uncharacterized protein</fullName>
    </submittedName>
</protein>
<name>A0ABR1W0J6_9PEZI</name>
<keyword evidence="2" id="KW-1185">Reference proteome</keyword>
<organism evidence="1 2">
    <name type="scientific">Apiospora saccharicola</name>
    <dbReference type="NCBI Taxonomy" id="335842"/>
    <lineage>
        <taxon>Eukaryota</taxon>
        <taxon>Fungi</taxon>
        <taxon>Dikarya</taxon>
        <taxon>Ascomycota</taxon>
        <taxon>Pezizomycotina</taxon>
        <taxon>Sordariomycetes</taxon>
        <taxon>Xylariomycetidae</taxon>
        <taxon>Amphisphaeriales</taxon>
        <taxon>Apiosporaceae</taxon>
        <taxon>Apiospora</taxon>
    </lineage>
</organism>
<dbReference type="EMBL" id="JAQQWM010000002">
    <property type="protein sequence ID" value="KAK8077007.1"/>
    <property type="molecule type" value="Genomic_DNA"/>
</dbReference>
<gene>
    <name evidence="1" type="ORF">PG996_003177</name>
</gene>
<evidence type="ECO:0000313" key="2">
    <source>
        <dbReference type="Proteomes" id="UP001446871"/>
    </source>
</evidence>
<comment type="caution">
    <text evidence="1">The sequence shown here is derived from an EMBL/GenBank/DDBJ whole genome shotgun (WGS) entry which is preliminary data.</text>
</comment>
<sequence length="446" mass="51469">MAGSSRIDIPWDLLVSNFKFVPSHPGQNHVTDFYPRKDPNQTTDLTRFVEVLSKILSESAARERMQYAEHYEAAADDEIVISNADALKIAPHLRRHHSQCAMDARYVTRKEDLSVALCPHVGSTKCRCALRHEERRMSAFLHPYIRNGSEFSLANRKSFLGLEILKALLIYGDMKTVLRICAHPGVDFLQWWIVRESPCLAADIGWDILCKHALRNYLGLGFIDRFFARRAQARPDANPLDFRHTRTYQKMVLHSTRSSGQSRIVGYRYKEFYGIMDGQFWAYPTPRDRRRWCRTGGKFNYSLVLGRVPYDEFLAVEVKPSYMPTAEEVEETRSALATKGGLSNELVEMIMDLDPSREIRALKVPHDPFHRQNRDQLEDFLGGCWELLMRCDMMANALGGEIPWDVVVNDCMSLLISQWPLWFTAWRHGGPVSNGQVLRHAEQWNY</sequence>